<keyword evidence="3" id="KW-1185">Reference proteome</keyword>
<evidence type="ECO:0008006" key="5">
    <source>
        <dbReference type="Google" id="ProtNLM"/>
    </source>
</evidence>
<reference evidence="3" key="1">
    <citation type="submission" date="2015-05" db="EMBL/GenBank/DDBJ databases">
        <title>Draft genome of Nitrosomonas communis strain Nm2.</title>
        <authorList>
            <person name="Kozlowski J.A."/>
            <person name="Kits K.D."/>
            <person name="Stein L.Y."/>
        </authorList>
    </citation>
    <scope>NUCLEOTIDE SEQUENCE [LARGE SCALE GENOMIC DNA]</scope>
    <source>
        <strain evidence="3">Nm2</strain>
    </source>
</reference>
<dbReference type="AlphaFoldDB" id="A0A0F7KGK4"/>
<dbReference type="KEGG" id="nco:AAW31_13905"/>
<reference evidence="1 3" key="2">
    <citation type="journal article" date="2016" name="Genome Announc.">
        <title>Genome Sequence of Nitrosomonas communis Strain Nm2, a Mesophilic Ammonia-Oxidizing Bacterium Isolated from Mediterranean Soil.</title>
        <authorList>
            <person name="Kozlowski J.A."/>
            <person name="Kits K.D."/>
            <person name="Stein L.Y."/>
        </authorList>
    </citation>
    <scope>NUCLEOTIDE SEQUENCE [LARGE SCALE GENOMIC DNA]</scope>
    <source>
        <strain evidence="1 3">Nm2</strain>
    </source>
</reference>
<dbReference type="InterPro" id="IPR036698">
    <property type="entry name" value="TM1070-like_sf"/>
</dbReference>
<dbReference type="Pfam" id="PF07100">
    <property type="entry name" value="ASRT"/>
    <property type="match status" value="1"/>
</dbReference>
<organism evidence="1 3">
    <name type="scientific">Nitrosomonas communis</name>
    <dbReference type="NCBI Taxonomy" id="44574"/>
    <lineage>
        <taxon>Bacteria</taxon>
        <taxon>Pseudomonadati</taxon>
        <taxon>Pseudomonadota</taxon>
        <taxon>Betaproteobacteria</taxon>
        <taxon>Nitrosomonadales</taxon>
        <taxon>Nitrosomonadaceae</taxon>
        <taxon>Nitrosomonas</taxon>
    </lineage>
</organism>
<reference evidence="2 4" key="3">
    <citation type="submission" date="2019-07" db="EMBL/GenBank/DDBJ databases">
        <title>Active sludge and wastewater microbial communities from Klosterneuburg, Austria.</title>
        <authorList>
            <person name="Wagner M."/>
        </authorList>
    </citation>
    <scope>NUCLEOTIDE SEQUENCE [LARGE SCALE GENOMIC DNA]</scope>
    <source>
        <strain evidence="2 4">Nm2</strain>
    </source>
</reference>
<evidence type="ECO:0000313" key="2">
    <source>
        <dbReference type="EMBL" id="TYP89346.1"/>
    </source>
</evidence>
<dbReference type="EMBL" id="VNHT01000017">
    <property type="protein sequence ID" value="TYP89346.1"/>
    <property type="molecule type" value="Genomic_DNA"/>
</dbReference>
<dbReference type="InterPro" id="IPR009794">
    <property type="entry name" value="ASRT"/>
</dbReference>
<gene>
    <name evidence="1" type="ORF">AAW31_13905</name>
    <name evidence="2" type="ORF">BCL69_10173</name>
</gene>
<sequence length="125" mass="14184">MQAIGKKKWVIPAGHIPLQTTGKEPDFLSQDRIAILNTGMSTVKLKLTVYHPDQEPIENYFFEIKGQRLRKIRINDLIDPFPVFLATDYALVIEAEHEVIIQFLRMNTGHKNVAIMGTMAYGTDG</sequence>
<proteinExistence type="predicted"/>
<dbReference type="PIRSF" id="PIRSF008711">
    <property type="entry name" value="UCP008711"/>
    <property type="match status" value="1"/>
</dbReference>
<dbReference type="SUPFAM" id="SSF89232">
    <property type="entry name" value="Hypothetical protein TM1070"/>
    <property type="match status" value="1"/>
</dbReference>
<dbReference type="Gene3D" id="2.60.290.11">
    <property type="entry name" value="TM1070-like"/>
    <property type="match status" value="1"/>
</dbReference>
<dbReference type="Proteomes" id="UP000034156">
    <property type="component" value="Chromosome"/>
</dbReference>
<name>A0A0F7KGK4_9PROT</name>
<evidence type="ECO:0000313" key="3">
    <source>
        <dbReference type="Proteomes" id="UP000034156"/>
    </source>
</evidence>
<accession>A0A0F7KGK4</accession>
<dbReference type="RefSeq" id="WP_046850688.1">
    <property type="nucleotide sequence ID" value="NZ_CP011451.1"/>
</dbReference>
<dbReference type="PATRIC" id="fig|44574.3.peg.3380"/>
<dbReference type="EMBL" id="CP011451">
    <property type="protein sequence ID" value="AKH38651.1"/>
    <property type="molecule type" value="Genomic_DNA"/>
</dbReference>
<evidence type="ECO:0000313" key="1">
    <source>
        <dbReference type="EMBL" id="AKH38651.1"/>
    </source>
</evidence>
<dbReference type="Proteomes" id="UP000324176">
    <property type="component" value="Unassembled WGS sequence"/>
</dbReference>
<evidence type="ECO:0000313" key="4">
    <source>
        <dbReference type="Proteomes" id="UP000324176"/>
    </source>
</evidence>
<protein>
    <recommendedName>
        <fullName evidence="5">Sensory rhodopsin transducer</fullName>
    </recommendedName>
</protein>